<dbReference type="KEGG" id="ddl:Desdi_0867"/>
<proteinExistence type="predicted"/>
<dbReference type="HOGENOM" id="CLU_166683_0_0_9"/>
<accession>L0F5R4</accession>
<protein>
    <recommendedName>
        <fullName evidence="1">Zinc-ribbon domain-containing protein</fullName>
    </recommendedName>
</protein>
<evidence type="ECO:0000313" key="2">
    <source>
        <dbReference type="EMBL" id="AGA68390.1"/>
    </source>
</evidence>
<dbReference type="Pfam" id="PF13240">
    <property type="entry name" value="Zn_Ribbon_1"/>
    <property type="match status" value="1"/>
</dbReference>
<dbReference type="RefSeq" id="WP_015261391.1">
    <property type="nucleotide sequence ID" value="NC_019903.1"/>
</dbReference>
<organism evidence="2 3">
    <name type="scientific">Desulfitobacterium dichloroeliminans (strain LMG P-21439 / DCA1)</name>
    <dbReference type="NCBI Taxonomy" id="871963"/>
    <lineage>
        <taxon>Bacteria</taxon>
        <taxon>Bacillati</taxon>
        <taxon>Bacillota</taxon>
        <taxon>Clostridia</taxon>
        <taxon>Eubacteriales</taxon>
        <taxon>Desulfitobacteriaceae</taxon>
        <taxon>Desulfitobacterium</taxon>
    </lineage>
</organism>
<dbReference type="Proteomes" id="UP000010797">
    <property type="component" value="Chromosome"/>
</dbReference>
<sequence>MEQFNTLLKAAEYAVTRCGSFRFATSDEKYDRKSLMAIAEVSDAENPADEDSFYVVSPGGAIGFCEDGEDIDWLFLTNSSIDEDLPTALQTASQIKFCPKCGSGVIPSARFCGACGAALQGLKRFSIHD</sequence>
<dbReference type="EMBL" id="CP003344">
    <property type="protein sequence ID" value="AGA68390.1"/>
    <property type="molecule type" value="Genomic_DNA"/>
</dbReference>
<evidence type="ECO:0000313" key="3">
    <source>
        <dbReference type="Proteomes" id="UP000010797"/>
    </source>
</evidence>
<feature type="domain" description="Zinc-ribbon" evidence="1">
    <location>
        <begin position="97"/>
        <end position="119"/>
    </location>
</feature>
<keyword evidence="3" id="KW-1185">Reference proteome</keyword>
<name>L0F5R4_DESDL</name>
<reference evidence="3" key="1">
    <citation type="submission" date="2012-02" db="EMBL/GenBank/DDBJ databases">
        <title>Complete sequence of Desulfitobacterium dichloroeliminans LMG P-21439.</title>
        <authorList>
            <person name="Lucas S."/>
            <person name="Han J."/>
            <person name="Lapidus A."/>
            <person name="Cheng J.-F."/>
            <person name="Goodwin L."/>
            <person name="Pitluck S."/>
            <person name="Peters L."/>
            <person name="Ovchinnikova G."/>
            <person name="Teshima H."/>
            <person name="Detter J.C."/>
            <person name="Han C."/>
            <person name="Tapia R."/>
            <person name="Land M."/>
            <person name="Hauser L."/>
            <person name="Kyrpides N."/>
            <person name="Ivanova N."/>
            <person name="Pagani I."/>
            <person name="Kruse T."/>
            <person name="de Vos W.M."/>
            <person name="Boon N."/>
            <person name="Smidt H."/>
            <person name="Woyke T."/>
        </authorList>
    </citation>
    <scope>NUCLEOTIDE SEQUENCE [LARGE SCALE GENOMIC DNA]</scope>
    <source>
        <strain evidence="3">LMG P-21439 / DCA1</strain>
    </source>
</reference>
<dbReference type="eggNOG" id="ENOG5033XMX">
    <property type="taxonomic scope" value="Bacteria"/>
</dbReference>
<dbReference type="AlphaFoldDB" id="L0F5R4"/>
<gene>
    <name evidence="2" type="ordered locus">Desdi_0867</name>
</gene>
<dbReference type="OrthoDB" id="1953818at2"/>
<evidence type="ECO:0000259" key="1">
    <source>
        <dbReference type="Pfam" id="PF13240"/>
    </source>
</evidence>
<dbReference type="STRING" id="871963.Desdi_0867"/>
<dbReference type="InterPro" id="IPR026870">
    <property type="entry name" value="Zinc_ribbon_dom"/>
</dbReference>